<dbReference type="PRINTS" id="PR00723">
    <property type="entry name" value="SUBTILISIN"/>
</dbReference>
<dbReference type="InterPro" id="IPR023827">
    <property type="entry name" value="Peptidase_S8_Asp-AS"/>
</dbReference>
<gene>
    <name evidence="6" type="ORF">TRIVIDRAFT_226405</name>
</gene>
<keyword evidence="2" id="KW-0378">Hydrolase</keyword>
<dbReference type="STRING" id="413071.G9N6U6"/>
<feature type="region of interest" description="Disordered" evidence="4">
    <location>
        <begin position="246"/>
        <end position="270"/>
    </location>
</feature>
<dbReference type="OMA" id="LHVCPMA"/>
<dbReference type="EMBL" id="ABDF02000088">
    <property type="protein sequence ID" value="EHK17446.1"/>
    <property type="molecule type" value="Genomic_DNA"/>
</dbReference>
<evidence type="ECO:0000256" key="1">
    <source>
        <dbReference type="ARBA" id="ARBA00022670"/>
    </source>
</evidence>
<evidence type="ECO:0000259" key="5">
    <source>
        <dbReference type="Pfam" id="PF00082"/>
    </source>
</evidence>
<name>G9N6U6_HYPVG</name>
<dbReference type="PROSITE" id="PS00136">
    <property type="entry name" value="SUBTILASE_ASP"/>
    <property type="match status" value="1"/>
</dbReference>
<evidence type="ECO:0000313" key="6">
    <source>
        <dbReference type="EMBL" id="EHK17446.1"/>
    </source>
</evidence>
<evidence type="ECO:0000313" key="7">
    <source>
        <dbReference type="Proteomes" id="UP000007115"/>
    </source>
</evidence>
<evidence type="ECO:0000256" key="3">
    <source>
        <dbReference type="ARBA" id="ARBA00022825"/>
    </source>
</evidence>
<dbReference type="InterPro" id="IPR036770">
    <property type="entry name" value="Ankyrin_rpt-contain_sf"/>
</dbReference>
<sequence length="1034" mass="117394">MEEILDQAIAHQNIDVDKFLAAHSSEDSLKCGDSGNLLHLIVEKIRLYDTDFDILKPLVQKVAEKFPQLLVHQEQQGCNPLQLAARHSVFQFVHFILSTYKNNANEEEPIKKTIKEYLDKAILQENKYGMTILHTLFSNSLHGTKRDLDFDTVRMLIEHTSDEGLAAKDTIGNTPMHHVAAYQYCTPEGLEIVRLLINRDQNATQRSSETTPTTFLDQQNMNGQSIYQMFIGSKNTLRSKKKIRKAVDQNQQKDDRNNVLNDRGNFTTGNEEKSMETVFQEMSSLLKQHYMRTRNHEKTTRFLYGENEDDIQISFNYDDLPTVLDWDRFLKIFGADSKTGLKFDTTLQSVTFPQADLGFKIPKRTIQLELGLRPETFPQADAAFEVPESSHGLYRACLPGTFPPGVRVFKECETHIIREAENNREQLPAHPAIQYFFEWLYNKGVRHIIKLSVGGGDSYRVVDVIQWCLRQFKVERLDWRKLDLNPDILLHAWPESKEMGLVTPRNPSEENPLKELWLRWSGNVSILDAWSAMEGLPMLPNLKVLHVYTPEYNEQIDPGNLTARNLEKFQKQLKENSTKARSSIPIADLTRYIESCSENAAILSADLERFIKSHPCGTHAEIREISVNIIEIADDDRSQRWLVSTSKFANAMKPFWENTLGNFKKWSEEEVKNGSEEEEEISSLAGNDVVVALIDDGVDMVDETLHNQVLIGTSFDYDTVEKGGELRPPSTSAKGHGTVMANMILHVCPMAKIYPIRIPTKSLKESGGHIDRKIIAKAIKAAVENGATIICMPWKMADIWSKEGIPDNLYHALDGLEVHEIQMFYPVTQNEFFEKYGGFTRPWSDTAFPVAAAHADGSVSTHKGFIFPGADAIMKQIQINSSKANPVLEITSRASGVKFQTNASVSTALAAGVAAMHLYTVKATIMNAHMSSSVNSMIRSSEMEAAIQIFGFPGAIYPFMRKLTRGTLNELITTWDKRTRFLESSPAYNMQKMAEYFLDPVIKSFKDLDGEDYSIEEQRLMKFVRLIHRASRWG</sequence>
<dbReference type="Pfam" id="PF00082">
    <property type="entry name" value="Peptidase_S8"/>
    <property type="match status" value="1"/>
</dbReference>
<dbReference type="OrthoDB" id="5093543at2759"/>
<accession>G9N6U6</accession>
<keyword evidence="1" id="KW-0645">Protease</keyword>
<comment type="caution">
    <text evidence="6">The sequence shown here is derived from an EMBL/GenBank/DDBJ whole genome shotgun (WGS) entry which is preliminary data.</text>
</comment>
<dbReference type="InterPro" id="IPR015500">
    <property type="entry name" value="Peptidase_S8_subtilisin-rel"/>
</dbReference>
<dbReference type="SMART" id="SM00248">
    <property type="entry name" value="ANK"/>
    <property type="match status" value="3"/>
</dbReference>
<dbReference type="RefSeq" id="XP_013951649.1">
    <property type="nucleotide sequence ID" value="XM_014096174.1"/>
</dbReference>
<dbReference type="VEuPathDB" id="FungiDB:TRIVIDRAFT_226405"/>
<dbReference type="InterPro" id="IPR002110">
    <property type="entry name" value="Ankyrin_rpt"/>
</dbReference>
<evidence type="ECO:0000256" key="4">
    <source>
        <dbReference type="SAM" id="MobiDB-lite"/>
    </source>
</evidence>
<protein>
    <recommendedName>
        <fullName evidence="5">Peptidase S8/S53 domain-containing protein</fullName>
    </recommendedName>
</protein>
<dbReference type="AlphaFoldDB" id="G9N6U6"/>
<dbReference type="GO" id="GO:0004252">
    <property type="term" value="F:serine-type endopeptidase activity"/>
    <property type="evidence" value="ECO:0007669"/>
    <property type="project" value="InterPro"/>
</dbReference>
<dbReference type="Gene3D" id="1.25.40.20">
    <property type="entry name" value="Ankyrin repeat-containing domain"/>
    <property type="match status" value="1"/>
</dbReference>
<dbReference type="GO" id="GO:0006508">
    <property type="term" value="P:proteolysis"/>
    <property type="evidence" value="ECO:0007669"/>
    <property type="project" value="UniProtKB-KW"/>
</dbReference>
<dbReference type="Gene3D" id="3.40.50.200">
    <property type="entry name" value="Peptidase S8/S53 domain"/>
    <property type="match status" value="1"/>
</dbReference>
<keyword evidence="3" id="KW-0720">Serine protease</keyword>
<evidence type="ECO:0000256" key="2">
    <source>
        <dbReference type="ARBA" id="ARBA00022801"/>
    </source>
</evidence>
<dbReference type="InterPro" id="IPR000209">
    <property type="entry name" value="Peptidase_S8/S53_dom"/>
</dbReference>
<organism evidence="6 7">
    <name type="scientific">Hypocrea virens (strain Gv29-8 / FGSC 10586)</name>
    <name type="common">Gliocladium virens</name>
    <name type="synonym">Trichoderma virens</name>
    <dbReference type="NCBI Taxonomy" id="413071"/>
    <lineage>
        <taxon>Eukaryota</taxon>
        <taxon>Fungi</taxon>
        <taxon>Dikarya</taxon>
        <taxon>Ascomycota</taxon>
        <taxon>Pezizomycotina</taxon>
        <taxon>Sordariomycetes</taxon>
        <taxon>Hypocreomycetidae</taxon>
        <taxon>Hypocreales</taxon>
        <taxon>Hypocreaceae</taxon>
        <taxon>Trichoderma</taxon>
    </lineage>
</organism>
<dbReference type="SUPFAM" id="SSF48403">
    <property type="entry name" value="Ankyrin repeat"/>
    <property type="match status" value="1"/>
</dbReference>
<dbReference type="SUPFAM" id="SSF52743">
    <property type="entry name" value="Subtilisin-like"/>
    <property type="match status" value="1"/>
</dbReference>
<dbReference type="Proteomes" id="UP000007115">
    <property type="component" value="Unassembled WGS sequence"/>
</dbReference>
<feature type="compositionally biased region" description="Polar residues" evidence="4">
    <location>
        <begin position="258"/>
        <end position="269"/>
    </location>
</feature>
<reference evidence="6 7" key="1">
    <citation type="journal article" date="2011" name="Genome Biol.">
        <title>Comparative genome sequence analysis underscores mycoparasitism as the ancestral life style of Trichoderma.</title>
        <authorList>
            <person name="Kubicek C.P."/>
            <person name="Herrera-Estrella A."/>
            <person name="Seidl-Seiboth V."/>
            <person name="Martinez D.A."/>
            <person name="Druzhinina I.S."/>
            <person name="Thon M."/>
            <person name="Zeilinger S."/>
            <person name="Casas-Flores S."/>
            <person name="Horwitz B.A."/>
            <person name="Mukherjee P.K."/>
            <person name="Mukherjee M."/>
            <person name="Kredics L."/>
            <person name="Alcaraz L.D."/>
            <person name="Aerts A."/>
            <person name="Antal Z."/>
            <person name="Atanasova L."/>
            <person name="Cervantes-Badillo M.G."/>
            <person name="Challacombe J."/>
            <person name="Chertkov O."/>
            <person name="McCluskey K."/>
            <person name="Coulpier F."/>
            <person name="Deshpande N."/>
            <person name="von Doehren H."/>
            <person name="Ebbole D.J."/>
            <person name="Esquivel-Naranjo E.U."/>
            <person name="Fekete E."/>
            <person name="Flipphi M."/>
            <person name="Glaser F."/>
            <person name="Gomez-Rodriguez E.Y."/>
            <person name="Gruber S."/>
            <person name="Han C."/>
            <person name="Henrissat B."/>
            <person name="Hermosa R."/>
            <person name="Hernandez-Onate M."/>
            <person name="Karaffa L."/>
            <person name="Kosti I."/>
            <person name="Le Crom S."/>
            <person name="Lindquist E."/>
            <person name="Lucas S."/>
            <person name="Luebeck M."/>
            <person name="Luebeck P.S."/>
            <person name="Margeot A."/>
            <person name="Metz B."/>
            <person name="Misra M."/>
            <person name="Nevalainen H."/>
            <person name="Omann M."/>
            <person name="Packer N."/>
            <person name="Perrone G."/>
            <person name="Uresti-Rivera E.E."/>
            <person name="Salamov A."/>
            <person name="Schmoll M."/>
            <person name="Seiboth B."/>
            <person name="Shapiro H."/>
            <person name="Sukno S."/>
            <person name="Tamayo-Ramos J.A."/>
            <person name="Tisch D."/>
            <person name="Wiest A."/>
            <person name="Wilkinson H.H."/>
            <person name="Zhang M."/>
            <person name="Coutinho P.M."/>
            <person name="Kenerley C.M."/>
            <person name="Monte E."/>
            <person name="Baker S.E."/>
            <person name="Grigoriev I.V."/>
        </authorList>
    </citation>
    <scope>NUCLEOTIDE SEQUENCE [LARGE SCALE GENOMIC DNA]</scope>
    <source>
        <strain evidence="7">Gv29-8 / FGSC 10586</strain>
    </source>
</reference>
<dbReference type="GeneID" id="25792024"/>
<dbReference type="HOGENOM" id="CLU_006016_2_0_1"/>
<keyword evidence="7" id="KW-1185">Reference proteome</keyword>
<feature type="compositionally biased region" description="Basic and acidic residues" evidence="4">
    <location>
        <begin position="246"/>
        <end position="257"/>
    </location>
</feature>
<feature type="domain" description="Peptidase S8/S53" evidence="5">
    <location>
        <begin position="686"/>
        <end position="794"/>
    </location>
</feature>
<proteinExistence type="predicted"/>
<dbReference type="InterPro" id="IPR036852">
    <property type="entry name" value="Peptidase_S8/S53_dom_sf"/>
</dbReference>
<dbReference type="eggNOG" id="ENOG502S098">
    <property type="taxonomic scope" value="Eukaryota"/>
</dbReference>
<dbReference type="InParanoid" id="G9N6U6"/>